<evidence type="ECO:0000313" key="3">
    <source>
        <dbReference type="Proteomes" id="UP000183263"/>
    </source>
</evidence>
<dbReference type="RefSeq" id="WP_072740245.1">
    <property type="nucleotide sequence ID" value="NZ_CP048813.1"/>
</dbReference>
<keyword evidence="3" id="KW-1185">Reference proteome</keyword>
<accession>A0A1G8SQJ6</accession>
<evidence type="ECO:0000313" key="2">
    <source>
        <dbReference type="EMBL" id="SDJ31491.1"/>
    </source>
</evidence>
<name>A0A1G8SQJ6_9NOCA</name>
<dbReference type="SUPFAM" id="SSF54427">
    <property type="entry name" value="NTF2-like"/>
    <property type="match status" value="1"/>
</dbReference>
<evidence type="ECO:0000259" key="1">
    <source>
        <dbReference type="Pfam" id="PF07858"/>
    </source>
</evidence>
<keyword evidence="2" id="KW-0378">Hydrolase</keyword>
<organism evidence="2 3">
    <name type="scientific">Rhodococcus triatomae</name>
    <dbReference type="NCBI Taxonomy" id="300028"/>
    <lineage>
        <taxon>Bacteria</taxon>
        <taxon>Bacillati</taxon>
        <taxon>Actinomycetota</taxon>
        <taxon>Actinomycetes</taxon>
        <taxon>Mycobacteriales</taxon>
        <taxon>Nocardiaceae</taxon>
        <taxon>Rhodococcus</taxon>
    </lineage>
</organism>
<dbReference type="EMBL" id="FNDN01000023">
    <property type="protein sequence ID" value="SDJ31491.1"/>
    <property type="molecule type" value="Genomic_DNA"/>
</dbReference>
<dbReference type="OrthoDB" id="4762083at2"/>
<dbReference type="Pfam" id="PF07858">
    <property type="entry name" value="LEH"/>
    <property type="match status" value="1"/>
</dbReference>
<dbReference type="InterPro" id="IPR013100">
    <property type="entry name" value="LEH"/>
</dbReference>
<reference evidence="2 3" key="1">
    <citation type="submission" date="2016-10" db="EMBL/GenBank/DDBJ databases">
        <authorList>
            <person name="de Groot N.N."/>
        </authorList>
    </citation>
    <scope>NUCLEOTIDE SEQUENCE [LARGE SCALE GENOMIC DNA]</scope>
    <source>
        <strain evidence="2 3">DSM 44892</strain>
    </source>
</reference>
<dbReference type="InterPro" id="IPR032710">
    <property type="entry name" value="NTF2-like_dom_sf"/>
</dbReference>
<dbReference type="AlphaFoldDB" id="A0A1G8SQJ6"/>
<dbReference type="GO" id="GO:0016787">
    <property type="term" value="F:hydrolase activity"/>
    <property type="evidence" value="ECO:0007669"/>
    <property type="project" value="UniProtKB-KW"/>
</dbReference>
<gene>
    <name evidence="2" type="ORF">SAMN05444695_12320</name>
</gene>
<sequence>MPDTDAVTPIPTADTDDPRAVVLEFLDALARSDVETAASLVSEDLVYINVSLPTVRGRSRFARLFRAGLRPGRIGFDVRTHHIAADGDIVLTDRTDEISIGRLVIRFWVYGRFQVQGGRITLWRDSFDWRDILVGSARGWLGVLVPALNRQMPAR</sequence>
<feature type="domain" description="Limonene-1,2-epoxide hydrolase" evidence="1">
    <location>
        <begin position="20"/>
        <end position="138"/>
    </location>
</feature>
<proteinExistence type="predicted"/>
<dbReference type="Proteomes" id="UP000183263">
    <property type="component" value="Unassembled WGS sequence"/>
</dbReference>
<protein>
    <submittedName>
        <fullName evidence="2">Limonene-1,2-epoxide hydrolase</fullName>
    </submittedName>
</protein>
<dbReference type="Gene3D" id="3.10.450.50">
    <property type="match status" value="1"/>
</dbReference>